<comment type="similarity">
    <text evidence="2">Belongs to the binding-protein-dependent transport system permease family. CysTW subfamily.</text>
</comment>
<evidence type="ECO:0000259" key="9">
    <source>
        <dbReference type="PROSITE" id="PS50928"/>
    </source>
</evidence>
<keyword evidence="3 8" id="KW-0813">Transport</keyword>
<keyword evidence="4" id="KW-1003">Cell membrane</keyword>
<evidence type="ECO:0000256" key="6">
    <source>
        <dbReference type="ARBA" id="ARBA00022989"/>
    </source>
</evidence>
<reference evidence="11" key="1">
    <citation type="journal article" date="2019" name="Int. J. Syst. Evol. Microbiol.">
        <title>The Global Catalogue of Microorganisms (GCM) 10K type strain sequencing project: providing services to taxonomists for standard genome sequencing and annotation.</title>
        <authorList>
            <consortium name="The Broad Institute Genomics Platform"/>
            <consortium name="The Broad Institute Genome Sequencing Center for Infectious Disease"/>
            <person name="Wu L."/>
            <person name="Ma J."/>
        </authorList>
    </citation>
    <scope>NUCLEOTIDE SEQUENCE [LARGE SCALE GENOMIC DNA]</scope>
    <source>
        <strain evidence="11">JCM 18401</strain>
    </source>
</reference>
<dbReference type="Gene3D" id="1.10.3720.10">
    <property type="entry name" value="MetI-like"/>
    <property type="match status" value="1"/>
</dbReference>
<evidence type="ECO:0000313" key="10">
    <source>
        <dbReference type="EMBL" id="GAA4885639.1"/>
    </source>
</evidence>
<dbReference type="NCBIfam" id="NF007044">
    <property type="entry name" value="PRK09497.1"/>
    <property type="match status" value="1"/>
</dbReference>
<organism evidence="10 11">
    <name type="scientific">Ferrimonas pelagia</name>
    <dbReference type="NCBI Taxonomy" id="1177826"/>
    <lineage>
        <taxon>Bacteria</taxon>
        <taxon>Pseudomonadati</taxon>
        <taxon>Pseudomonadota</taxon>
        <taxon>Gammaproteobacteria</taxon>
        <taxon>Alteromonadales</taxon>
        <taxon>Ferrimonadaceae</taxon>
        <taxon>Ferrimonas</taxon>
    </lineage>
</organism>
<dbReference type="CDD" id="cd06261">
    <property type="entry name" value="TM_PBP2"/>
    <property type="match status" value="1"/>
</dbReference>
<name>A0ABP9EUB7_9GAMM</name>
<dbReference type="EMBL" id="BAABJZ010000058">
    <property type="protein sequence ID" value="GAA4885639.1"/>
    <property type="molecule type" value="Genomic_DNA"/>
</dbReference>
<keyword evidence="5 8" id="KW-0812">Transmembrane</keyword>
<evidence type="ECO:0000313" key="11">
    <source>
        <dbReference type="Proteomes" id="UP001499988"/>
    </source>
</evidence>
<evidence type="ECO:0000256" key="3">
    <source>
        <dbReference type="ARBA" id="ARBA00022448"/>
    </source>
</evidence>
<dbReference type="PANTHER" id="PTHR42929:SF1">
    <property type="entry name" value="INNER MEMBRANE ABC TRANSPORTER PERMEASE PROTEIN YDCU-RELATED"/>
    <property type="match status" value="1"/>
</dbReference>
<evidence type="ECO:0000256" key="4">
    <source>
        <dbReference type="ARBA" id="ARBA00022475"/>
    </source>
</evidence>
<dbReference type="RefSeq" id="WP_345335118.1">
    <property type="nucleotide sequence ID" value="NZ_BAABJZ010000058.1"/>
</dbReference>
<sequence length="284" mass="31908">MKVNNRLKWFSIGLLTTWLVIFVLFPNLMVIAVSFMTPDLRELIRPEFSVEGYLRLLDPLYLDVLIHSLYLAGFATLLCLLVGYPAAWIIAHTSKRMQAFLLFLIIVPFWTNSLIRTYAMKVILGNRGIVNKTLMEIGLIDSPIRMLYNESAVIMALVYILLPFMILPLYSSIEKLPRNYLEAAKDLGSGPLRTFRTIVWPLTLPGVISGCLLVFLPALGMFYIADLLGGAGNLLIGNIIRDQILVTRNWPFGAALSVTLIAMMAVMLWAYHRALKAMQGGQGR</sequence>
<comment type="caution">
    <text evidence="10">The sequence shown here is derived from an EMBL/GenBank/DDBJ whole genome shotgun (WGS) entry which is preliminary data.</text>
</comment>
<proteinExistence type="inferred from homology"/>
<comment type="subcellular location">
    <subcellularLocation>
        <location evidence="1 8">Cell membrane</location>
        <topology evidence="1 8">Multi-pass membrane protein</topology>
    </subcellularLocation>
</comment>
<dbReference type="SUPFAM" id="SSF161098">
    <property type="entry name" value="MetI-like"/>
    <property type="match status" value="1"/>
</dbReference>
<keyword evidence="7 8" id="KW-0472">Membrane</keyword>
<dbReference type="Proteomes" id="UP001499988">
    <property type="component" value="Unassembled WGS sequence"/>
</dbReference>
<evidence type="ECO:0000256" key="1">
    <source>
        <dbReference type="ARBA" id="ARBA00004651"/>
    </source>
</evidence>
<evidence type="ECO:0000256" key="5">
    <source>
        <dbReference type="ARBA" id="ARBA00022692"/>
    </source>
</evidence>
<dbReference type="InterPro" id="IPR035906">
    <property type="entry name" value="MetI-like_sf"/>
</dbReference>
<dbReference type="PANTHER" id="PTHR42929">
    <property type="entry name" value="INNER MEMBRANE ABC TRANSPORTER PERMEASE PROTEIN YDCU-RELATED-RELATED"/>
    <property type="match status" value="1"/>
</dbReference>
<dbReference type="PROSITE" id="PS50928">
    <property type="entry name" value="ABC_TM1"/>
    <property type="match status" value="1"/>
</dbReference>
<evidence type="ECO:0000256" key="2">
    <source>
        <dbReference type="ARBA" id="ARBA00007069"/>
    </source>
</evidence>
<feature type="transmembrane region" description="Helical" evidence="8">
    <location>
        <begin position="64"/>
        <end position="87"/>
    </location>
</feature>
<feature type="transmembrane region" description="Helical" evidence="8">
    <location>
        <begin position="252"/>
        <end position="271"/>
    </location>
</feature>
<feature type="transmembrane region" description="Helical" evidence="8">
    <location>
        <begin position="99"/>
        <end position="119"/>
    </location>
</feature>
<accession>A0ABP9EUB7</accession>
<feature type="transmembrane region" description="Helical" evidence="8">
    <location>
        <begin position="12"/>
        <end position="36"/>
    </location>
</feature>
<feature type="domain" description="ABC transmembrane type-1" evidence="9">
    <location>
        <begin position="65"/>
        <end position="271"/>
    </location>
</feature>
<feature type="transmembrane region" description="Helical" evidence="8">
    <location>
        <begin position="152"/>
        <end position="173"/>
    </location>
</feature>
<evidence type="ECO:0000256" key="8">
    <source>
        <dbReference type="RuleBase" id="RU363032"/>
    </source>
</evidence>
<keyword evidence="11" id="KW-1185">Reference proteome</keyword>
<keyword evidence="6 8" id="KW-1133">Transmembrane helix</keyword>
<gene>
    <name evidence="10" type="primary">potB</name>
    <name evidence="10" type="ORF">GCM10023333_18840</name>
</gene>
<dbReference type="Pfam" id="PF00528">
    <property type="entry name" value="BPD_transp_1"/>
    <property type="match status" value="1"/>
</dbReference>
<feature type="transmembrane region" description="Helical" evidence="8">
    <location>
        <begin position="194"/>
        <end position="215"/>
    </location>
</feature>
<evidence type="ECO:0000256" key="7">
    <source>
        <dbReference type="ARBA" id="ARBA00023136"/>
    </source>
</evidence>
<dbReference type="InterPro" id="IPR000515">
    <property type="entry name" value="MetI-like"/>
</dbReference>
<protein>
    <submittedName>
        <fullName evidence="10">Spermidine/putrescine ABC transporter permease PotB</fullName>
    </submittedName>
</protein>